<dbReference type="eggNOG" id="KOG0157">
    <property type="taxonomic scope" value="Eukaryota"/>
</dbReference>
<keyword evidence="1" id="KW-0408">Iron</keyword>
<name>W2SD45_CYPE1</name>
<dbReference type="InParanoid" id="W2SD45"/>
<dbReference type="PANTHER" id="PTHR24305">
    <property type="entry name" value="CYTOCHROME P450"/>
    <property type="match status" value="1"/>
</dbReference>
<dbReference type="RefSeq" id="XP_008710640.1">
    <property type="nucleotide sequence ID" value="XM_008712418.1"/>
</dbReference>
<dbReference type="Pfam" id="PF00067">
    <property type="entry name" value="p450"/>
    <property type="match status" value="1"/>
</dbReference>
<proteinExistence type="predicted"/>
<sequence>MSVLGPLSGSLLLDFVLLLFALYISACIRSYRHLKHIPGPNLWAWSVIPLFWTHLRGDIFDKFDDLNRQYGPLVRIAPKTLLVSDPEVLRRMSAARSPYTRSDWYLAMRLIPGKDNVLSTRDEKHHDDLRRKMASGYSGKENPSLEQDIDECVLDLVKLIDTKYLNLHPGQVVRTDLARKIQYFTSDIMSKLAFDAKFNDLSEDKDNFGYIHEVETIFPSIFCTCTIPAVVTFLTSIGFLKLFAPSVNSTFGLGKVLGITRSQVAKRFDKNGKPEVEHKDMLASFIRHGLSQEEAEQESVMQLAAGSDTTATGLRATLLCIITNPRVHTKLLAEIDQRRLSGETTSSSNSIISDQEARELTYLQACIKEGLRWYPPIAGMLSKKTPAEGDTLCGYPVPGNVSIGYSAKAVHRSATLFGPDEDVFRPERWIHKDQGGDETSADKLKAMERNNELVFGHGKYQCLGKSVAALELNKVIFELLRRYQITLVNPTQPWVSSCYGIHLQRDMWVTIRGRRQTYDG</sequence>
<keyword evidence="1" id="KW-0349">Heme</keyword>
<dbReference type="CDD" id="cd11060">
    <property type="entry name" value="CYP57A1-like"/>
    <property type="match status" value="1"/>
</dbReference>
<keyword evidence="4" id="KW-1185">Reference proteome</keyword>
<keyword evidence="2" id="KW-1133">Transmembrane helix</keyword>
<feature type="transmembrane region" description="Helical" evidence="2">
    <location>
        <begin position="6"/>
        <end position="26"/>
    </location>
</feature>
<dbReference type="Proteomes" id="UP000030752">
    <property type="component" value="Unassembled WGS sequence"/>
</dbReference>
<evidence type="ECO:0000256" key="1">
    <source>
        <dbReference type="PIRSR" id="PIRSR602401-1"/>
    </source>
</evidence>
<dbReference type="GeneID" id="19967449"/>
<dbReference type="InterPro" id="IPR002401">
    <property type="entry name" value="Cyt_P450_E_grp-I"/>
</dbReference>
<keyword evidence="2" id="KW-0812">Transmembrane</keyword>
<accession>W2SD45</accession>
<dbReference type="InterPro" id="IPR036396">
    <property type="entry name" value="Cyt_P450_sf"/>
</dbReference>
<dbReference type="AlphaFoldDB" id="W2SD45"/>
<dbReference type="STRING" id="1220924.W2SD45"/>
<comment type="cofactor">
    <cofactor evidence="1">
        <name>heme</name>
        <dbReference type="ChEBI" id="CHEBI:30413"/>
    </cofactor>
</comment>
<reference evidence="3 4" key="1">
    <citation type="submission" date="2013-03" db="EMBL/GenBank/DDBJ databases">
        <title>The Genome Sequence of Phialophora europaea CBS 101466.</title>
        <authorList>
            <consortium name="The Broad Institute Genomics Platform"/>
            <person name="Cuomo C."/>
            <person name="de Hoog S."/>
            <person name="Gorbushina A."/>
            <person name="Walker B."/>
            <person name="Young S.K."/>
            <person name="Zeng Q."/>
            <person name="Gargeya S."/>
            <person name="Fitzgerald M."/>
            <person name="Haas B."/>
            <person name="Abouelleil A."/>
            <person name="Allen A.W."/>
            <person name="Alvarado L."/>
            <person name="Arachchi H.M."/>
            <person name="Berlin A.M."/>
            <person name="Chapman S.B."/>
            <person name="Gainer-Dewar J."/>
            <person name="Goldberg J."/>
            <person name="Griggs A."/>
            <person name="Gujja S."/>
            <person name="Hansen M."/>
            <person name="Howarth C."/>
            <person name="Imamovic A."/>
            <person name="Ireland A."/>
            <person name="Larimer J."/>
            <person name="McCowan C."/>
            <person name="Murphy C."/>
            <person name="Pearson M."/>
            <person name="Poon T.W."/>
            <person name="Priest M."/>
            <person name="Roberts A."/>
            <person name="Saif S."/>
            <person name="Shea T."/>
            <person name="Sisk P."/>
            <person name="Sykes S."/>
            <person name="Wortman J."/>
            <person name="Nusbaum C."/>
            <person name="Birren B."/>
        </authorList>
    </citation>
    <scope>NUCLEOTIDE SEQUENCE [LARGE SCALE GENOMIC DNA]</scope>
    <source>
        <strain evidence="3 4">CBS 101466</strain>
    </source>
</reference>
<evidence type="ECO:0000313" key="4">
    <source>
        <dbReference type="Proteomes" id="UP000030752"/>
    </source>
</evidence>
<dbReference type="GO" id="GO:0016705">
    <property type="term" value="F:oxidoreductase activity, acting on paired donors, with incorporation or reduction of molecular oxygen"/>
    <property type="evidence" value="ECO:0007669"/>
    <property type="project" value="InterPro"/>
</dbReference>
<keyword evidence="1" id="KW-0479">Metal-binding</keyword>
<dbReference type="GO" id="GO:0004497">
    <property type="term" value="F:monooxygenase activity"/>
    <property type="evidence" value="ECO:0007669"/>
    <property type="project" value="InterPro"/>
</dbReference>
<dbReference type="PRINTS" id="PR00385">
    <property type="entry name" value="P450"/>
</dbReference>
<dbReference type="GO" id="GO:0020037">
    <property type="term" value="F:heme binding"/>
    <property type="evidence" value="ECO:0007669"/>
    <property type="project" value="InterPro"/>
</dbReference>
<dbReference type="Gene3D" id="1.10.630.10">
    <property type="entry name" value="Cytochrome P450"/>
    <property type="match status" value="1"/>
</dbReference>
<protein>
    <recommendedName>
        <fullName evidence="5">Cytochrome P450</fullName>
    </recommendedName>
</protein>
<dbReference type="SUPFAM" id="SSF48264">
    <property type="entry name" value="Cytochrome P450"/>
    <property type="match status" value="1"/>
</dbReference>
<evidence type="ECO:0000313" key="3">
    <source>
        <dbReference type="EMBL" id="ETN45928.1"/>
    </source>
</evidence>
<organism evidence="3 4">
    <name type="scientific">Cyphellophora europaea (strain CBS 101466)</name>
    <name type="common">Phialophora europaea</name>
    <dbReference type="NCBI Taxonomy" id="1220924"/>
    <lineage>
        <taxon>Eukaryota</taxon>
        <taxon>Fungi</taxon>
        <taxon>Dikarya</taxon>
        <taxon>Ascomycota</taxon>
        <taxon>Pezizomycotina</taxon>
        <taxon>Eurotiomycetes</taxon>
        <taxon>Chaetothyriomycetidae</taxon>
        <taxon>Chaetothyriales</taxon>
        <taxon>Cyphellophoraceae</taxon>
        <taxon>Cyphellophora</taxon>
    </lineage>
</organism>
<feature type="binding site" description="axial binding residue" evidence="1">
    <location>
        <position position="462"/>
    </location>
    <ligand>
        <name>heme</name>
        <dbReference type="ChEBI" id="CHEBI:30413"/>
    </ligand>
    <ligandPart>
        <name>Fe</name>
        <dbReference type="ChEBI" id="CHEBI:18248"/>
    </ligandPart>
</feature>
<dbReference type="EMBL" id="KB822711">
    <property type="protein sequence ID" value="ETN45928.1"/>
    <property type="molecule type" value="Genomic_DNA"/>
</dbReference>
<dbReference type="InterPro" id="IPR050121">
    <property type="entry name" value="Cytochrome_P450_monoxygenase"/>
</dbReference>
<dbReference type="VEuPathDB" id="FungiDB:HMPREF1541_00110"/>
<dbReference type="OrthoDB" id="3934656at2759"/>
<dbReference type="HOGENOM" id="CLU_001570_14_0_1"/>
<gene>
    <name evidence="3" type="ORF">HMPREF1541_00110</name>
</gene>
<dbReference type="PANTHER" id="PTHR24305:SF168">
    <property type="entry name" value="P450, PUTATIVE (EUROFUNG)-RELATED"/>
    <property type="match status" value="1"/>
</dbReference>
<evidence type="ECO:0008006" key="5">
    <source>
        <dbReference type="Google" id="ProtNLM"/>
    </source>
</evidence>
<keyword evidence="2" id="KW-0472">Membrane</keyword>
<evidence type="ECO:0000256" key="2">
    <source>
        <dbReference type="SAM" id="Phobius"/>
    </source>
</evidence>
<dbReference type="GO" id="GO:0005506">
    <property type="term" value="F:iron ion binding"/>
    <property type="evidence" value="ECO:0007669"/>
    <property type="project" value="InterPro"/>
</dbReference>
<dbReference type="InterPro" id="IPR001128">
    <property type="entry name" value="Cyt_P450"/>
</dbReference>
<dbReference type="PRINTS" id="PR00463">
    <property type="entry name" value="EP450I"/>
</dbReference>